<accession>A0A6H1ZD19</accession>
<dbReference type="AlphaFoldDB" id="A0A6H1ZD19"/>
<organism evidence="1">
    <name type="scientific">viral metagenome</name>
    <dbReference type="NCBI Taxonomy" id="1070528"/>
    <lineage>
        <taxon>unclassified sequences</taxon>
        <taxon>metagenomes</taxon>
        <taxon>organismal metagenomes</taxon>
    </lineage>
</organism>
<dbReference type="NCBIfam" id="TIGR02215">
    <property type="entry name" value="phage_chp_gp8"/>
    <property type="match status" value="1"/>
</dbReference>
<gene>
    <name evidence="1" type="ORF">TM448A00224_0017</name>
    <name evidence="2" type="ORF">TM448B00423_0042</name>
</gene>
<name>A0A6H1ZD19_9ZZZZ</name>
<dbReference type="EMBL" id="MT144620">
    <property type="protein sequence ID" value="QJH95473.1"/>
    <property type="molecule type" value="Genomic_DNA"/>
</dbReference>
<reference evidence="1" key="1">
    <citation type="submission" date="2020-03" db="EMBL/GenBank/DDBJ databases">
        <title>The deep terrestrial virosphere.</title>
        <authorList>
            <person name="Holmfeldt K."/>
            <person name="Nilsson E."/>
            <person name="Simone D."/>
            <person name="Lopez-Fernandez M."/>
            <person name="Wu X."/>
            <person name="de Brujin I."/>
            <person name="Lundin D."/>
            <person name="Andersson A."/>
            <person name="Bertilsson S."/>
            <person name="Dopson M."/>
        </authorList>
    </citation>
    <scope>NUCLEOTIDE SEQUENCE</scope>
    <source>
        <strain evidence="1">TM448A00224</strain>
        <strain evidence="2">TM448B00423</strain>
    </source>
</reference>
<dbReference type="InterPro" id="IPR011738">
    <property type="entry name" value="Phage_CHP"/>
</dbReference>
<dbReference type="CDD" id="cd08054">
    <property type="entry name" value="gp6"/>
    <property type="match status" value="1"/>
</dbReference>
<sequence length="396" mass="42807">MKVTLITPPSIEPIDLSSLKTHLRVDSGSFADNIDQTQSNISDEYATTTAYDHLGVGVDVLGYSPVVTLAAGYNAAGATLDVKIQEADTNTETITLNVAPASDWEADDIITGQTSKTTCVCVAKLTALTYTVKDRSGTYTLDETIGVTGTAAKLADQGAAHPTFAGAVYTDWTGGGFTQVTDATDPSTQEKAYTGTKQYIRTVAKVLVDVCTFGTQVIRLTATSVEDDLLNAIIEAARGYVEDITRRQLLTATWAYYLDGFPSNNRIKIPFGNLQTTDLAVTYDEVDADGNKNTETMTLTTDYLIETNGEGCGYIVLPYGDTWPSFTEWPVQPVKISFKCGWTTAALVPSKIKSAVLLIASDLYANREAQIVSGQPYHENKTVQRLLASARLFDEF</sequence>
<protein>
    <submittedName>
        <fullName evidence="1">Putative head-tail connector</fullName>
    </submittedName>
</protein>
<dbReference type="Gene3D" id="1.10.3230.30">
    <property type="entry name" value="Phage gp6-like head-tail connector protein"/>
    <property type="match status" value="1"/>
</dbReference>
<proteinExistence type="predicted"/>
<dbReference type="EMBL" id="MT143989">
    <property type="protein sequence ID" value="QJA45352.1"/>
    <property type="molecule type" value="Genomic_DNA"/>
</dbReference>
<evidence type="ECO:0000313" key="2">
    <source>
        <dbReference type="EMBL" id="QJH95473.1"/>
    </source>
</evidence>
<evidence type="ECO:0000313" key="1">
    <source>
        <dbReference type="EMBL" id="QJA45352.1"/>
    </source>
</evidence>